<dbReference type="InterPro" id="IPR000595">
    <property type="entry name" value="cNMP-bd_dom"/>
</dbReference>
<name>A0A4Q1CHB1_9BACT</name>
<gene>
    <name evidence="2" type="ORF">ESA94_11610</name>
</gene>
<dbReference type="OrthoDB" id="9152304at2"/>
<comment type="caution">
    <text evidence="2">The sequence shown here is derived from an EMBL/GenBank/DDBJ whole genome shotgun (WGS) entry which is preliminary data.</text>
</comment>
<dbReference type="Pfam" id="PF00027">
    <property type="entry name" value="cNMP_binding"/>
    <property type="match status" value="1"/>
</dbReference>
<protein>
    <submittedName>
        <fullName evidence="2">Crp/Fnr family transcriptional regulator</fullName>
    </submittedName>
</protein>
<dbReference type="EMBL" id="SDHW01000003">
    <property type="protein sequence ID" value="RXK59706.1"/>
    <property type="molecule type" value="Genomic_DNA"/>
</dbReference>
<evidence type="ECO:0000259" key="1">
    <source>
        <dbReference type="PROSITE" id="PS50042"/>
    </source>
</evidence>
<sequence length="192" mass="22607">MFELLIKSIQDKVPSTEEELHLCKTHFTPKRLRRKQFLLQEGDVCNRMAFIEKGALYSYTTDAKGGQRVMQFAFEGFWISDLYSFFTREESKLNIEALEDCELLLLDHEQHDYLLKNVRQYETYIRILYQNAYVALQQRIEGTLGLTAEEKYSHLVEQYATIVNRVPQHLIASYLGITPETLSRIRKQMASR</sequence>
<dbReference type="AlphaFoldDB" id="A0A4Q1CHB1"/>
<dbReference type="Proteomes" id="UP000290204">
    <property type="component" value="Unassembled WGS sequence"/>
</dbReference>
<dbReference type="InterPro" id="IPR036388">
    <property type="entry name" value="WH-like_DNA-bd_sf"/>
</dbReference>
<evidence type="ECO:0000313" key="2">
    <source>
        <dbReference type="EMBL" id="RXK59706.1"/>
    </source>
</evidence>
<dbReference type="PROSITE" id="PS50042">
    <property type="entry name" value="CNMP_BINDING_3"/>
    <property type="match status" value="1"/>
</dbReference>
<reference evidence="2 3" key="1">
    <citation type="submission" date="2019-01" db="EMBL/GenBank/DDBJ databases">
        <title>Lacibacter sp. strain TTM-7.</title>
        <authorList>
            <person name="Chen W.-M."/>
        </authorList>
    </citation>
    <scope>NUCLEOTIDE SEQUENCE [LARGE SCALE GENOMIC DNA]</scope>
    <source>
        <strain evidence="2 3">TTM-7</strain>
    </source>
</reference>
<feature type="domain" description="Cyclic nucleotide-binding" evidence="1">
    <location>
        <begin position="1"/>
        <end position="115"/>
    </location>
</feature>
<dbReference type="InterPro" id="IPR018490">
    <property type="entry name" value="cNMP-bd_dom_sf"/>
</dbReference>
<evidence type="ECO:0000313" key="3">
    <source>
        <dbReference type="Proteomes" id="UP000290204"/>
    </source>
</evidence>
<dbReference type="InterPro" id="IPR014710">
    <property type="entry name" value="RmlC-like_jellyroll"/>
</dbReference>
<organism evidence="2 3">
    <name type="scientific">Lacibacter luteus</name>
    <dbReference type="NCBI Taxonomy" id="2508719"/>
    <lineage>
        <taxon>Bacteria</taxon>
        <taxon>Pseudomonadati</taxon>
        <taxon>Bacteroidota</taxon>
        <taxon>Chitinophagia</taxon>
        <taxon>Chitinophagales</taxon>
        <taxon>Chitinophagaceae</taxon>
        <taxon>Lacibacter</taxon>
    </lineage>
</organism>
<dbReference type="Gene3D" id="1.10.10.10">
    <property type="entry name" value="Winged helix-like DNA-binding domain superfamily/Winged helix DNA-binding domain"/>
    <property type="match status" value="1"/>
</dbReference>
<keyword evidence="3" id="KW-1185">Reference proteome</keyword>
<accession>A0A4Q1CHB1</accession>
<dbReference type="RefSeq" id="WP_129131079.1">
    <property type="nucleotide sequence ID" value="NZ_SDHW01000003.1"/>
</dbReference>
<proteinExistence type="predicted"/>
<dbReference type="SUPFAM" id="SSF51206">
    <property type="entry name" value="cAMP-binding domain-like"/>
    <property type="match status" value="1"/>
</dbReference>
<dbReference type="Gene3D" id="2.60.120.10">
    <property type="entry name" value="Jelly Rolls"/>
    <property type="match status" value="1"/>
</dbReference>